<protein>
    <submittedName>
        <fullName evidence="1">Uncharacterized protein</fullName>
    </submittedName>
</protein>
<reference evidence="1 2" key="1">
    <citation type="journal article" date="2016" name="Mol. Biol. Evol.">
        <title>Comparative Genomics of Early-Diverging Mushroom-Forming Fungi Provides Insights into the Origins of Lignocellulose Decay Capabilities.</title>
        <authorList>
            <person name="Nagy L.G."/>
            <person name="Riley R."/>
            <person name="Tritt A."/>
            <person name="Adam C."/>
            <person name="Daum C."/>
            <person name="Floudas D."/>
            <person name="Sun H."/>
            <person name="Yadav J.S."/>
            <person name="Pangilinan J."/>
            <person name="Larsson K.H."/>
            <person name="Matsuura K."/>
            <person name="Barry K."/>
            <person name="Labutti K."/>
            <person name="Kuo R."/>
            <person name="Ohm R.A."/>
            <person name="Bhattacharya S.S."/>
            <person name="Shirouzu T."/>
            <person name="Yoshinaga Y."/>
            <person name="Martin F.M."/>
            <person name="Grigoriev I.V."/>
            <person name="Hibbett D.S."/>
        </authorList>
    </citation>
    <scope>NUCLEOTIDE SEQUENCE [LARGE SCALE GENOMIC DNA]</scope>
    <source>
        <strain evidence="1 2">CBS 109695</strain>
    </source>
</reference>
<proteinExistence type="predicted"/>
<evidence type="ECO:0000313" key="2">
    <source>
        <dbReference type="Proteomes" id="UP000076532"/>
    </source>
</evidence>
<dbReference type="Proteomes" id="UP000076532">
    <property type="component" value="Unassembled WGS sequence"/>
</dbReference>
<organism evidence="1 2">
    <name type="scientific">Athelia psychrophila</name>
    <dbReference type="NCBI Taxonomy" id="1759441"/>
    <lineage>
        <taxon>Eukaryota</taxon>
        <taxon>Fungi</taxon>
        <taxon>Dikarya</taxon>
        <taxon>Basidiomycota</taxon>
        <taxon>Agaricomycotina</taxon>
        <taxon>Agaricomycetes</taxon>
        <taxon>Agaricomycetidae</taxon>
        <taxon>Atheliales</taxon>
        <taxon>Atheliaceae</taxon>
        <taxon>Athelia</taxon>
    </lineage>
</organism>
<dbReference type="AlphaFoldDB" id="A0A165Y645"/>
<name>A0A165Y645_9AGAM</name>
<evidence type="ECO:0000313" key="1">
    <source>
        <dbReference type="EMBL" id="KZP09246.1"/>
    </source>
</evidence>
<gene>
    <name evidence="1" type="ORF">FIBSPDRAFT_241484</name>
</gene>
<sequence>MKGITSTQDPDPPARAWGLSQPIFPLYQETHDGETEARPLCPFQYAKRRRGSDRSDVLVGVARDHKPSVENIWRSFFCEWGRVIACRATASRRMCLEGCRRSKGAWCSCSTDKTEHGLGLDSCTFLKDNNSIRRAQTGSIARTA</sequence>
<dbReference type="EMBL" id="KV417704">
    <property type="protein sequence ID" value="KZP09246.1"/>
    <property type="molecule type" value="Genomic_DNA"/>
</dbReference>
<accession>A0A165Y645</accession>
<keyword evidence="2" id="KW-1185">Reference proteome</keyword>